<dbReference type="AlphaFoldDB" id="A0A1U1C3L5"/>
<dbReference type="RefSeq" id="WP_074270265.1">
    <property type="nucleotide sequence ID" value="NZ_FVGW01000012.1"/>
</dbReference>
<gene>
    <name evidence="1" type="ORF">SAMEA2259716_04782</name>
</gene>
<protein>
    <submittedName>
        <fullName evidence="1">Bacteriophage protein</fullName>
    </submittedName>
</protein>
<name>A0A1U1C3L5_9MYCO</name>
<reference evidence="1 2" key="1">
    <citation type="submission" date="2016-11" db="EMBL/GenBank/DDBJ databases">
        <authorList>
            <consortium name="Pathogen Informatics"/>
        </authorList>
    </citation>
    <scope>NUCLEOTIDE SEQUENCE [LARGE SCALE GENOMIC DNA]</scope>
    <source>
        <strain evidence="1 2">911</strain>
    </source>
</reference>
<dbReference type="Proteomes" id="UP000190074">
    <property type="component" value="Unassembled WGS sequence"/>
</dbReference>
<accession>A0A1U1C3L5</accession>
<evidence type="ECO:0000313" key="2">
    <source>
        <dbReference type="Proteomes" id="UP000190074"/>
    </source>
</evidence>
<dbReference type="EMBL" id="FVGW01000012">
    <property type="protein sequence ID" value="SKM68488.1"/>
    <property type="molecule type" value="Genomic_DNA"/>
</dbReference>
<evidence type="ECO:0000313" key="1">
    <source>
        <dbReference type="EMBL" id="SKM68488.1"/>
    </source>
</evidence>
<sequence>MSASKWLKYDPILDRAAQPSFATWTDRDMGPYASQLQSDQTKRVYVSPDGQRIYNLAGGFKGNRGVVQAPGMKGATGVSFDQLYSSGPWMLGEEPERTDYRKRVLNLALHFAPHINAVSKLRYPDTGIALEQIQAQWWRDWPEDVDQPMGFMGEFTRYDGWHWIRVRNGEPNFDTVEIDPRAYGNYYATASMTIHCPFPFYSKRALTREWRNDAANAVINGRNHGILRLPNKGDYEQWPKFIVEGAGKVSIQDGLTDRMVDIEIFPSDGMVLVDTDPSARTLTSEHDPIDNALWKLIRNSDILDFILGDITNARAGVPIGRRVPGGVGFMSPIPSEKMANIKVTHTNPAGKITMVMSQWYRRGVA</sequence>
<proteinExistence type="predicted"/>
<organism evidence="1 2">
    <name type="scientific">Mycobacteroides abscessus subsp. massiliense</name>
    <dbReference type="NCBI Taxonomy" id="1962118"/>
    <lineage>
        <taxon>Bacteria</taxon>
        <taxon>Bacillati</taxon>
        <taxon>Actinomycetota</taxon>
        <taxon>Actinomycetes</taxon>
        <taxon>Mycobacteriales</taxon>
        <taxon>Mycobacteriaceae</taxon>
        <taxon>Mycobacteroides</taxon>
        <taxon>Mycobacteroides abscessus</taxon>
    </lineage>
</organism>